<comment type="caution">
    <text evidence="2">The sequence shown here is derived from an EMBL/GenBank/DDBJ whole genome shotgun (WGS) entry which is preliminary data.</text>
</comment>
<keyword evidence="1" id="KW-0812">Transmembrane</keyword>
<dbReference type="EMBL" id="JAOTPV010000009">
    <property type="protein sequence ID" value="KAJ4478067.1"/>
    <property type="molecule type" value="Genomic_DNA"/>
</dbReference>
<sequence length="252" mass="28354">MPRIMGVKINPWMNTSPGWYSSQNTSDDTIRSWGVYSESTPNPLRVQRLSGGSGSARTRTLFPISQLILPLKAVDSDSTLFQALHLSSARRTDSHLLNLDLDITTHKSTWHKINCLTSGNVVIHWVWDYEHFGLPGLINDLSFVVPPLPLPQELPLILRRIDNPSRTSNNLTGENNVRNSTGTIRWRPSFELYSSQTVFWTFIMVPLLYAFVSASWSNTIHACQNTGKKGSKIQAAAFLDVLARRQIVQPII</sequence>
<accession>A0A9W9AA81</accession>
<keyword evidence="1" id="KW-0472">Membrane</keyword>
<proteinExistence type="predicted"/>
<keyword evidence="1" id="KW-1133">Transmembrane helix</keyword>
<gene>
    <name evidence="2" type="ORF">J3R30DRAFT_3404202</name>
</gene>
<organism evidence="2 3">
    <name type="scientific">Lentinula aciculospora</name>
    <dbReference type="NCBI Taxonomy" id="153920"/>
    <lineage>
        <taxon>Eukaryota</taxon>
        <taxon>Fungi</taxon>
        <taxon>Dikarya</taxon>
        <taxon>Basidiomycota</taxon>
        <taxon>Agaricomycotina</taxon>
        <taxon>Agaricomycetes</taxon>
        <taxon>Agaricomycetidae</taxon>
        <taxon>Agaricales</taxon>
        <taxon>Marasmiineae</taxon>
        <taxon>Omphalotaceae</taxon>
        <taxon>Lentinula</taxon>
    </lineage>
</organism>
<evidence type="ECO:0000256" key="1">
    <source>
        <dbReference type="SAM" id="Phobius"/>
    </source>
</evidence>
<feature type="transmembrane region" description="Helical" evidence="1">
    <location>
        <begin position="197"/>
        <end position="216"/>
    </location>
</feature>
<evidence type="ECO:0000313" key="2">
    <source>
        <dbReference type="EMBL" id="KAJ4478067.1"/>
    </source>
</evidence>
<evidence type="ECO:0000313" key="3">
    <source>
        <dbReference type="Proteomes" id="UP001150266"/>
    </source>
</evidence>
<reference evidence="2" key="1">
    <citation type="submission" date="2022-08" db="EMBL/GenBank/DDBJ databases">
        <title>A Global Phylogenomic Analysis of the Shiitake Genus Lentinula.</title>
        <authorList>
            <consortium name="DOE Joint Genome Institute"/>
            <person name="Sierra-Patev S."/>
            <person name="Min B."/>
            <person name="Naranjo-Ortiz M."/>
            <person name="Looney B."/>
            <person name="Konkel Z."/>
            <person name="Slot J.C."/>
            <person name="Sakamoto Y."/>
            <person name="Steenwyk J.L."/>
            <person name="Rokas A."/>
            <person name="Carro J."/>
            <person name="Camarero S."/>
            <person name="Ferreira P."/>
            <person name="Molpeceres G."/>
            <person name="Ruiz-Duenas F.J."/>
            <person name="Serrano A."/>
            <person name="Henrissat B."/>
            <person name="Drula E."/>
            <person name="Hughes K.W."/>
            <person name="Mata J.L."/>
            <person name="Ishikawa N.K."/>
            <person name="Vargas-Isla R."/>
            <person name="Ushijima S."/>
            <person name="Smith C.A."/>
            <person name="Ahrendt S."/>
            <person name="Andreopoulos W."/>
            <person name="He G."/>
            <person name="Labutti K."/>
            <person name="Lipzen A."/>
            <person name="Ng V."/>
            <person name="Riley R."/>
            <person name="Sandor L."/>
            <person name="Barry K."/>
            <person name="Martinez A.T."/>
            <person name="Xiao Y."/>
            <person name="Gibbons J.G."/>
            <person name="Terashima K."/>
            <person name="Grigoriev I.V."/>
            <person name="Hibbett D.S."/>
        </authorList>
    </citation>
    <scope>NUCLEOTIDE SEQUENCE</scope>
    <source>
        <strain evidence="2">JLM2183</strain>
    </source>
</reference>
<name>A0A9W9AA81_9AGAR</name>
<dbReference type="Proteomes" id="UP001150266">
    <property type="component" value="Unassembled WGS sequence"/>
</dbReference>
<dbReference type="AlphaFoldDB" id="A0A9W9AA81"/>
<keyword evidence="3" id="KW-1185">Reference proteome</keyword>
<protein>
    <submittedName>
        <fullName evidence="2">Uncharacterized protein</fullName>
    </submittedName>
</protein>